<dbReference type="Pfam" id="PF05069">
    <property type="entry name" value="Phage_tail_S"/>
    <property type="match status" value="1"/>
</dbReference>
<reference evidence="1 2" key="2">
    <citation type="submission" date="2019-02" db="EMBL/GenBank/DDBJ databases">
        <title>'Lichenibacterium ramalinii' gen. nov. sp. nov., 'Lichenibacterium minor' gen. nov. sp. nov.</title>
        <authorList>
            <person name="Pankratov T."/>
        </authorList>
    </citation>
    <scope>NUCLEOTIDE SEQUENCE [LARGE SCALE GENOMIC DNA]</scope>
    <source>
        <strain evidence="1 2">RmlP001</strain>
    </source>
</reference>
<evidence type="ECO:0000313" key="2">
    <source>
        <dbReference type="Proteomes" id="UP000289411"/>
    </source>
</evidence>
<name>A0A4Q2R6R3_9HYPH</name>
<protein>
    <submittedName>
        <fullName evidence="1">Phage morphogenesis protein</fullName>
    </submittedName>
</protein>
<reference evidence="1 2" key="1">
    <citation type="submission" date="2018-09" db="EMBL/GenBank/DDBJ databases">
        <authorList>
            <person name="Grouzdev D.S."/>
            <person name="Krutkina M.S."/>
        </authorList>
    </citation>
    <scope>NUCLEOTIDE SEQUENCE [LARGE SCALE GENOMIC DNA]</scope>
    <source>
        <strain evidence="1 2">RmlP001</strain>
    </source>
</reference>
<gene>
    <name evidence="1" type="ORF">D3272_22975</name>
</gene>
<comment type="caution">
    <text evidence="1">The sequence shown here is derived from an EMBL/GenBank/DDBJ whole genome shotgun (WGS) entry which is preliminary data.</text>
</comment>
<dbReference type="EMBL" id="QYBC01000024">
    <property type="protein sequence ID" value="RYB02072.1"/>
    <property type="molecule type" value="Genomic_DNA"/>
</dbReference>
<dbReference type="AlphaFoldDB" id="A0A4Q2R6R3"/>
<accession>A0A4Q2R6R3</accession>
<organism evidence="1 2">
    <name type="scientific">Lichenibacterium ramalinae</name>
    <dbReference type="NCBI Taxonomy" id="2316527"/>
    <lineage>
        <taxon>Bacteria</taxon>
        <taxon>Pseudomonadati</taxon>
        <taxon>Pseudomonadota</taxon>
        <taxon>Alphaproteobacteria</taxon>
        <taxon>Hyphomicrobiales</taxon>
        <taxon>Lichenihabitantaceae</taxon>
        <taxon>Lichenibacterium</taxon>
    </lineage>
</organism>
<dbReference type="OrthoDB" id="2081253at2"/>
<dbReference type="InterPro" id="IPR006522">
    <property type="entry name" value="Phage_virion_morphogenesis"/>
</dbReference>
<evidence type="ECO:0000313" key="1">
    <source>
        <dbReference type="EMBL" id="RYB02072.1"/>
    </source>
</evidence>
<sequence>MSGIGLTIHLDDASFEKALSKLDSLVSFDGRDLMEAIATLGESQTRRRIIEEKTAPDGTPWKPNLEGTSILQRSGLNLLASLAFSSTEDEAEWGAAWEFAHIHQEGAVITPKNAGALRFKVGNRTAHANSVTIPARPFIGLSQENHDELQNLLTDYFSHMGAT</sequence>
<dbReference type="Proteomes" id="UP000289411">
    <property type="component" value="Unassembled WGS sequence"/>
</dbReference>
<keyword evidence="2" id="KW-1185">Reference proteome</keyword>
<proteinExistence type="predicted"/>